<dbReference type="PANTHER" id="PTHR47331">
    <property type="entry name" value="PHD-TYPE DOMAIN-CONTAINING PROTEIN"/>
    <property type="match status" value="1"/>
</dbReference>
<dbReference type="OrthoDB" id="6429970at2759"/>
<evidence type="ECO:0000313" key="2">
    <source>
        <dbReference type="Proteomes" id="UP000887116"/>
    </source>
</evidence>
<dbReference type="Pfam" id="PF03564">
    <property type="entry name" value="DUF1759"/>
    <property type="match status" value="1"/>
</dbReference>
<dbReference type="Proteomes" id="UP000887116">
    <property type="component" value="Unassembled WGS sequence"/>
</dbReference>
<accession>A0A8X6LCF9</accession>
<dbReference type="InterPro" id="IPR008042">
    <property type="entry name" value="Retrotrans_Pao"/>
</dbReference>
<dbReference type="InterPro" id="IPR005312">
    <property type="entry name" value="DUF1759"/>
</dbReference>
<dbReference type="EMBL" id="BMAO01015655">
    <property type="protein sequence ID" value="GFR03337.1"/>
    <property type="molecule type" value="Genomic_DNA"/>
</dbReference>
<gene>
    <name evidence="1" type="primary">AVEN_170741_1</name>
    <name evidence="1" type="ORF">TNCT_151261</name>
</gene>
<evidence type="ECO:0000313" key="1">
    <source>
        <dbReference type="EMBL" id="GFR03337.1"/>
    </source>
</evidence>
<keyword evidence="2" id="KW-1185">Reference proteome</keyword>
<dbReference type="AlphaFoldDB" id="A0A8X6LCF9"/>
<protein>
    <submittedName>
        <fullName evidence="1">DUF1758 domain-containing protein</fullName>
    </submittedName>
</protein>
<reference evidence="1" key="1">
    <citation type="submission" date="2020-07" db="EMBL/GenBank/DDBJ databases">
        <title>Multicomponent nature underlies the extraordinary mechanical properties of spider dragline silk.</title>
        <authorList>
            <person name="Kono N."/>
            <person name="Nakamura H."/>
            <person name="Mori M."/>
            <person name="Yoshida Y."/>
            <person name="Ohtoshi R."/>
            <person name="Malay A.D."/>
            <person name="Moran D.A.P."/>
            <person name="Tomita M."/>
            <person name="Numata K."/>
            <person name="Arakawa K."/>
        </authorList>
    </citation>
    <scope>NUCLEOTIDE SEQUENCE</scope>
</reference>
<dbReference type="Pfam" id="PF05380">
    <property type="entry name" value="Peptidase_A17"/>
    <property type="match status" value="1"/>
</dbReference>
<dbReference type="PANTHER" id="PTHR47331:SF1">
    <property type="entry name" value="GAG-LIKE PROTEIN"/>
    <property type="match status" value="1"/>
</dbReference>
<proteinExistence type="predicted"/>
<sequence>MRSKVEKLIYLKSLVGGGATSAIKGLELKIENYNSALEILRSRYGNKDVLVQAHLRSFLNITPIKTSNDLNALRTMHDKIETQIRILESLSVDTKTYANLLTPIIIKLLPSDLALNFKRKNVDEKLSLQALLDFFRKELLCKERAKLINPGRKNRQENLNYYRENLSKIEILANIQKPNYCSSSVRNSKRGNAYSCIGTSFVASKSRVLPLKAVSLPRLELLGSLLSVRLASRIAKIFNFEELTTLLTEIENIVNLRPLTYVSDDKDDPELLPPAHFLHFGRNDFDYPMQFAETFDKTISKETLRRRKLYQTVLLRQLWIKWK</sequence>
<comment type="caution">
    <text evidence="1">The sequence shown here is derived from an EMBL/GenBank/DDBJ whole genome shotgun (WGS) entry which is preliminary data.</text>
</comment>
<organism evidence="1 2">
    <name type="scientific">Trichonephila clavata</name>
    <name type="common">Joro spider</name>
    <name type="synonym">Nephila clavata</name>
    <dbReference type="NCBI Taxonomy" id="2740835"/>
    <lineage>
        <taxon>Eukaryota</taxon>
        <taxon>Metazoa</taxon>
        <taxon>Ecdysozoa</taxon>
        <taxon>Arthropoda</taxon>
        <taxon>Chelicerata</taxon>
        <taxon>Arachnida</taxon>
        <taxon>Araneae</taxon>
        <taxon>Araneomorphae</taxon>
        <taxon>Entelegynae</taxon>
        <taxon>Araneoidea</taxon>
        <taxon>Nephilidae</taxon>
        <taxon>Trichonephila</taxon>
    </lineage>
</organism>
<name>A0A8X6LCF9_TRICU</name>